<evidence type="ECO:0000256" key="2">
    <source>
        <dbReference type="ARBA" id="ARBA00006859"/>
    </source>
</evidence>
<dbReference type="EMBL" id="REGN01000046">
    <property type="protein sequence ID" value="RNA44874.1"/>
    <property type="molecule type" value="Genomic_DNA"/>
</dbReference>
<feature type="transmembrane region" description="Helical" evidence="7">
    <location>
        <begin position="121"/>
        <end position="141"/>
    </location>
</feature>
<keyword evidence="5 7" id="KW-1133">Transmembrane helix</keyword>
<feature type="transmembrane region" description="Helical" evidence="7">
    <location>
        <begin position="188"/>
        <end position="212"/>
    </location>
</feature>
<keyword evidence="6 7" id="KW-0472">Membrane</keyword>
<evidence type="ECO:0000313" key="9">
    <source>
        <dbReference type="Proteomes" id="UP000276133"/>
    </source>
</evidence>
<protein>
    <submittedName>
        <fullName evidence="8">Signal peptide peptidase-like 3</fullName>
    </submittedName>
</protein>
<proteinExistence type="inferred from homology"/>
<dbReference type="STRING" id="10195.A0A3M7T9V1"/>
<evidence type="ECO:0000256" key="6">
    <source>
        <dbReference type="ARBA" id="ARBA00023136"/>
    </source>
</evidence>
<evidence type="ECO:0000256" key="7">
    <source>
        <dbReference type="SAM" id="Phobius"/>
    </source>
</evidence>
<feature type="transmembrane region" description="Helical" evidence="7">
    <location>
        <begin position="405"/>
        <end position="422"/>
    </location>
</feature>
<dbReference type="Proteomes" id="UP000276133">
    <property type="component" value="Unassembled WGS sequence"/>
</dbReference>
<evidence type="ECO:0000256" key="1">
    <source>
        <dbReference type="ARBA" id="ARBA00004127"/>
    </source>
</evidence>
<dbReference type="PANTHER" id="PTHR12174:SF22">
    <property type="entry name" value="SIGNAL PEPTIDE PEPTIDASE-LIKE 3"/>
    <property type="match status" value="1"/>
</dbReference>
<keyword evidence="9" id="KW-1185">Reference proteome</keyword>
<name>A0A3M7T9V1_BRAPC</name>
<feature type="transmembrane region" description="Helical" evidence="7">
    <location>
        <begin position="147"/>
        <end position="176"/>
    </location>
</feature>
<dbReference type="SMART" id="SM00730">
    <property type="entry name" value="PSN"/>
    <property type="match status" value="1"/>
</dbReference>
<gene>
    <name evidence="8" type="ORF">BpHYR1_034825</name>
</gene>
<dbReference type="InterPro" id="IPR006639">
    <property type="entry name" value="Preselin/SPP"/>
</dbReference>
<dbReference type="InterPro" id="IPR007369">
    <property type="entry name" value="Peptidase_A22B_SPP"/>
</dbReference>
<dbReference type="AlphaFoldDB" id="A0A3M7T9V1"/>
<comment type="caution">
    <text evidence="8">The sequence shown here is derived from an EMBL/GenBank/DDBJ whole genome shotgun (WGS) entry which is preliminary data.</text>
</comment>
<dbReference type="GO" id="GO:0098553">
    <property type="term" value="C:lumenal side of endoplasmic reticulum membrane"/>
    <property type="evidence" value="ECO:0007669"/>
    <property type="project" value="TreeGrafter"/>
</dbReference>
<feature type="transmembrane region" description="Helical" evidence="7">
    <location>
        <begin position="428"/>
        <end position="446"/>
    </location>
</feature>
<evidence type="ECO:0000313" key="8">
    <source>
        <dbReference type="EMBL" id="RNA44874.1"/>
    </source>
</evidence>
<evidence type="ECO:0000256" key="3">
    <source>
        <dbReference type="ARBA" id="ARBA00022692"/>
    </source>
</evidence>
<dbReference type="GO" id="GO:0042500">
    <property type="term" value="F:aspartic endopeptidase activity, intramembrane cleaving"/>
    <property type="evidence" value="ECO:0007669"/>
    <property type="project" value="InterPro"/>
</dbReference>
<comment type="similarity">
    <text evidence="2">Belongs to the peptidase A22B family.</text>
</comment>
<dbReference type="GO" id="GO:0006465">
    <property type="term" value="P:signal peptide processing"/>
    <property type="evidence" value="ECO:0007669"/>
    <property type="project" value="TreeGrafter"/>
</dbReference>
<reference evidence="8 9" key="1">
    <citation type="journal article" date="2018" name="Sci. Rep.">
        <title>Genomic signatures of local adaptation to the degree of environmental predictability in rotifers.</title>
        <authorList>
            <person name="Franch-Gras L."/>
            <person name="Hahn C."/>
            <person name="Garcia-Roger E.M."/>
            <person name="Carmona M.J."/>
            <person name="Serra M."/>
            <person name="Gomez A."/>
        </authorList>
    </citation>
    <scope>NUCLEOTIDE SEQUENCE [LARGE SCALE GENOMIC DNA]</scope>
    <source>
        <strain evidence="8">HYR1</strain>
    </source>
</reference>
<feature type="transmembrane region" description="Helical" evidence="7">
    <location>
        <begin position="218"/>
        <end position="236"/>
    </location>
</feature>
<dbReference type="OrthoDB" id="29661at2759"/>
<dbReference type="GO" id="GO:0030660">
    <property type="term" value="C:Golgi-associated vesicle membrane"/>
    <property type="evidence" value="ECO:0007669"/>
    <property type="project" value="TreeGrafter"/>
</dbReference>
<keyword evidence="3 7" id="KW-0812">Transmembrane</keyword>
<dbReference type="GO" id="GO:0098554">
    <property type="term" value="C:cytoplasmic side of endoplasmic reticulum membrane"/>
    <property type="evidence" value="ECO:0007669"/>
    <property type="project" value="TreeGrafter"/>
</dbReference>
<dbReference type="Pfam" id="PF04258">
    <property type="entry name" value="Peptidase_A22B"/>
    <property type="match status" value="1"/>
</dbReference>
<evidence type="ECO:0000256" key="4">
    <source>
        <dbReference type="ARBA" id="ARBA00022801"/>
    </source>
</evidence>
<dbReference type="PANTHER" id="PTHR12174">
    <property type="entry name" value="SIGNAL PEPTIDE PEPTIDASE"/>
    <property type="match status" value="1"/>
</dbReference>
<evidence type="ECO:0000256" key="5">
    <source>
        <dbReference type="ARBA" id="ARBA00022989"/>
    </source>
</evidence>
<feature type="transmembrane region" description="Helical" evidence="7">
    <location>
        <begin position="317"/>
        <end position="336"/>
    </location>
</feature>
<dbReference type="GO" id="GO:0033619">
    <property type="term" value="P:membrane protein proteolysis"/>
    <property type="evidence" value="ECO:0007669"/>
    <property type="project" value="TreeGrafter"/>
</dbReference>
<organism evidence="8 9">
    <name type="scientific">Brachionus plicatilis</name>
    <name type="common">Marine rotifer</name>
    <name type="synonym">Brachionus muelleri</name>
    <dbReference type="NCBI Taxonomy" id="10195"/>
    <lineage>
        <taxon>Eukaryota</taxon>
        <taxon>Metazoa</taxon>
        <taxon>Spiralia</taxon>
        <taxon>Gnathifera</taxon>
        <taxon>Rotifera</taxon>
        <taxon>Eurotatoria</taxon>
        <taxon>Monogononta</taxon>
        <taxon>Pseudotrocha</taxon>
        <taxon>Ploima</taxon>
        <taxon>Brachionidae</taxon>
        <taxon>Brachionus</taxon>
    </lineage>
</organism>
<accession>A0A3M7T9V1</accession>
<keyword evidence="4" id="KW-0378">Hydrolase</keyword>
<sequence length="468" mass="53854">MDTKLVSMNRMIAEPLSQESQISVRHSHNQDAFAFSTYEFENRSWIKSTIDSSHLITFFISILIILYASFKSLNNELDCLPEDEFDGFCAVDSDLDLDQRIILMNDQTDEKKDKFQTINSCQALFIPILSSISLLVMFFYFDSFQTTFVICTSVLATISFSHLLSPVCTYFLNFCFSDPETIRKKRNLSLFGSHSWSDIVSFFASIFLVALWIITGHWIFMDLIGIGFCVVFISMVRLPSLKVSLLLLFGLVIYDVIWVYFSKFIFNSNVMVKVATKEADNPFDFLTKKLNIDFKEGPKLSLPGKLVIPSYQEEGNYSILGLGDIVIPGLLLCFVLRFDAYKRNQMAFNFNAEKSHDSKEEKVQNDFIVSNNVKHSASLLRFNKLFFRNFYSSPMRRWSYFRCSLFGYFFGLFTATLSSEIFREAQPALLFLVPSILFPLMIMAYLNGDLNSMWNEPFGVKSSASFYV</sequence>
<comment type="subcellular location">
    <subcellularLocation>
        <location evidence="1">Endomembrane system</location>
        <topology evidence="1">Multi-pass membrane protein</topology>
    </subcellularLocation>
</comment>
<feature type="transmembrane region" description="Helical" evidence="7">
    <location>
        <begin position="243"/>
        <end position="261"/>
    </location>
</feature>